<name>A0A9I9EKN0_CUCME</name>
<sequence>MVISSRSALRLKTADKQTRSLKTFSRGNSSVNKKTTIENASERKFFRSDSSNSWKRERIQESK</sequence>
<dbReference type="Gramene" id="MELO3C035166.2.1">
    <property type="protein sequence ID" value="MELO3C035166.2.1"/>
    <property type="gene ID" value="MELO3C035166.2"/>
</dbReference>
<organism evidence="1">
    <name type="scientific">Cucumis melo</name>
    <name type="common">Muskmelon</name>
    <dbReference type="NCBI Taxonomy" id="3656"/>
    <lineage>
        <taxon>Eukaryota</taxon>
        <taxon>Viridiplantae</taxon>
        <taxon>Streptophyta</taxon>
        <taxon>Embryophyta</taxon>
        <taxon>Tracheophyta</taxon>
        <taxon>Spermatophyta</taxon>
        <taxon>Magnoliopsida</taxon>
        <taxon>eudicotyledons</taxon>
        <taxon>Gunneridae</taxon>
        <taxon>Pentapetalae</taxon>
        <taxon>rosids</taxon>
        <taxon>fabids</taxon>
        <taxon>Cucurbitales</taxon>
        <taxon>Cucurbitaceae</taxon>
        <taxon>Benincaseae</taxon>
        <taxon>Cucumis</taxon>
    </lineage>
</organism>
<protein>
    <submittedName>
        <fullName evidence="1">Uncharacterized protein</fullName>
    </submittedName>
</protein>
<dbReference type="EnsemblPlants" id="MELO3C035166.2.1">
    <property type="protein sequence ID" value="MELO3C035166.2.1"/>
    <property type="gene ID" value="MELO3C035166.2"/>
</dbReference>
<reference evidence="1" key="1">
    <citation type="submission" date="2023-03" db="UniProtKB">
        <authorList>
            <consortium name="EnsemblPlants"/>
        </authorList>
    </citation>
    <scope>IDENTIFICATION</scope>
</reference>
<proteinExistence type="predicted"/>
<dbReference type="AlphaFoldDB" id="A0A9I9EKN0"/>
<evidence type="ECO:0000313" key="1">
    <source>
        <dbReference type="EnsemblPlants" id="MELO3C035166.2.1"/>
    </source>
</evidence>
<accession>A0A9I9EKN0</accession>